<comment type="caution">
    <text evidence="6">The sequence shown here is derived from an EMBL/GenBank/DDBJ whole genome shotgun (WGS) entry which is preliminary data.</text>
</comment>
<dbReference type="GO" id="GO:0046983">
    <property type="term" value="F:protein dimerization activity"/>
    <property type="evidence" value="ECO:0007669"/>
    <property type="project" value="InterPro"/>
</dbReference>
<dbReference type="Gene3D" id="3.30.450.40">
    <property type="match status" value="3"/>
</dbReference>
<keyword evidence="2" id="KW-0418">Kinase</keyword>
<dbReference type="SUPFAM" id="SSF55874">
    <property type="entry name" value="ATPase domain of HSP90 chaperone/DNA topoisomerase II/histidine kinase"/>
    <property type="match status" value="1"/>
</dbReference>
<dbReference type="InterPro" id="IPR011712">
    <property type="entry name" value="Sig_transdc_His_kin_sub3_dim/P"/>
</dbReference>
<dbReference type="InterPro" id="IPR050482">
    <property type="entry name" value="Sensor_HK_TwoCompSys"/>
</dbReference>
<dbReference type="Gene3D" id="1.20.5.1930">
    <property type="match status" value="1"/>
</dbReference>
<dbReference type="GO" id="GO:0016020">
    <property type="term" value="C:membrane"/>
    <property type="evidence" value="ECO:0007669"/>
    <property type="project" value="InterPro"/>
</dbReference>
<dbReference type="InterPro" id="IPR003594">
    <property type="entry name" value="HATPase_dom"/>
</dbReference>
<feature type="domain" description="Histidine kinase/HSP90-like ATPase" evidence="5">
    <location>
        <begin position="472"/>
        <end position="562"/>
    </location>
</feature>
<keyword evidence="3" id="KW-0902">Two-component regulatory system</keyword>
<dbReference type="PANTHER" id="PTHR24421">
    <property type="entry name" value="NITRATE/NITRITE SENSOR PROTEIN NARX-RELATED"/>
    <property type="match status" value="1"/>
</dbReference>
<evidence type="ECO:0000256" key="4">
    <source>
        <dbReference type="SAM" id="MobiDB-lite"/>
    </source>
</evidence>
<evidence type="ECO:0000313" key="6">
    <source>
        <dbReference type="EMBL" id="OIJ27933.1"/>
    </source>
</evidence>
<organism evidence="6 7">
    <name type="scientific">Nocardioides luteus</name>
    <dbReference type="NCBI Taxonomy" id="1844"/>
    <lineage>
        <taxon>Bacteria</taxon>
        <taxon>Bacillati</taxon>
        <taxon>Actinomycetota</taxon>
        <taxon>Actinomycetes</taxon>
        <taxon>Propionibacteriales</taxon>
        <taxon>Nocardioidaceae</taxon>
        <taxon>Nocardioides</taxon>
    </lineage>
</organism>
<evidence type="ECO:0000256" key="3">
    <source>
        <dbReference type="ARBA" id="ARBA00023012"/>
    </source>
</evidence>
<dbReference type="InterPro" id="IPR003018">
    <property type="entry name" value="GAF"/>
</dbReference>
<keyword evidence="7" id="KW-1185">Reference proteome</keyword>
<dbReference type="RefSeq" id="WP_045551913.1">
    <property type="nucleotide sequence ID" value="NZ_JZDQ02000005.1"/>
</dbReference>
<name>A0A1J4N8X1_9ACTN</name>
<dbReference type="Pfam" id="PF01590">
    <property type="entry name" value="GAF"/>
    <property type="match status" value="1"/>
</dbReference>
<feature type="region of interest" description="Disordered" evidence="4">
    <location>
        <begin position="107"/>
        <end position="152"/>
    </location>
</feature>
<dbReference type="EMBL" id="JZDQ02000005">
    <property type="protein sequence ID" value="OIJ27933.1"/>
    <property type="molecule type" value="Genomic_DNA"/>
</dbReference>
<keyword evidence="1" id="KW-0808">Transferase</keyword>
<evidence type="ECO:0000259" key="5">
    <source>
        <dbReference type="SMART" id="SM00387"/>
    </source>
</evidence>
<dbReference type="InterPro" id="IPR036890">
    <property type="entry name" value="HATPase_C_sf"/>
</dbReference>
<protein>
    <recommendedName>
        <fullName evidence="5">Histidine kinase/HSP90-like ATPase domain-containing protein</fullName>
    </recommendedName>
</protein>
<dbReference type="PANTHER" id="PTHR24421:SF56">
    <property type="entry name" value="OXYGEN SENSOR HISTIDINE KINASE RESPONSE REGULATOR DOST"/>
    <property type="match status" value="1"/>
</dbReference>
<dbReference type="GO" id="GO:0000155">
    <property type="term" value="F:phosphorelay sensor kinase activity"/>
    <property type="evidence" value="ECO:0007669"/>
    <property type="project" value="InterPro"/>
</dbReference>
<accession>A0A1J4N8X1</accession>
<evidence type="ECO:0000256" key="2">
    <source>
        <dbReference type="ARBA" id="ARBA00022777"/>
    </source>
</evidence>
<dbReference type="SUPFAM" id="SSF55781">
    <property type="entry name" value="GAF domain-like"/>
    <property type="match status" value="2"/>
</dbReference>
<gene>
    <name evidence="6" type="ORF">UG56_004295</name>
</gene>
<dbReference type="InterPro" id="IPR029016">
    <property type="entry name" value="GAF-like_dom_sf"/>
</dbReference>
<dbReference type="AlphaFoldDB" id="A0A1J4N8X1"/>
<dbReference type="OrthoDB" id="5241249at2"/>
<sequence length="564" mass="60881">MTTDATEDLTGLEPSARSLLDAVIAMSSELDLSAMLERITRSACELTGAGYGALGVLGLDGELQDLITYGHQQEPTLQVVGRSRGRRARLDTDVAADVDADVAVGLDAGSDAEADDEPASTTRPRGITAPDPLLMVAPRTPEGGSHALRTSDPGKRKFIEVPLRIDDRDFGHLLLSEKVGGADFTSHDEQLVVALARAAGAQIDKVRELELSEQRRKWLEASAELSRALTPPLDHTVALERMCETALPLMRAIGVGAGTRIEHGLVSGVAFAPGEEERVRAVTEKVPLLIDRRIVEPLDLEVDGLYVVVAPVRSSLAGRGALLAIYDSAGAAHDEHERELFFGFAGQAALALDRLRAVEDRADLAVITDRDRIARDLHDVVIQRLFAIGLQLETLGRNPQRVEDLPKRLSEQVDALDQTIKDVRGSIFDLSNHDTSSLRAQVREVVREYAGVMDFTPEIKITGPVDTAVPDSVRNHLLPVLREAVSNLARHAQAHSAQIELSLHDDEIKLVVRDDGSGVPEEAEESGLKNARCRAVQLGGQLEIGPRSPSGTELIWQVPISAGV</sequence>
<evidence type="ECO:0000313" key="7">
    <source>
        <dbReference type="Proteomes" id="UP000033772"/>
    </source>
</evidence>
<dbReference type="Proteomes" id="UP000033772">
    <property type="component" value="Unassembled WGS sequence"/>
</dbReference>
<proteinExistence type="predicted"/>
<reference evidence="6" key="1">
    <citation type="submission" date="2016-10" db="EMBL/GenBank/DDBJ databases">
        <title>Draft Genome Sequence of Nocardioides luteus Strain BAFB, an Alkane-Degrading Bacterium Isolated from JP-7 Polluted Soil.</title>
        <authorList>
            <person name="Brown L."/>
            <person name="Ruiz O.N."/>
            <person name="Gunasekera T."/>
        </authorList>
    </citation>
    <scope>NUCLEOTIDE SEQUENCE [LARGE SCALE GENOMIC DNA]</scope>
    <source>
        <strain evidence="6">BAFB</strain>
    </source>
</reference>
<dbReference type="SMART" id="SM00387">
    <property type="entry name" value="HATPase_c"/>
    <property type="match status" value="1"/>
</dbReference>
<dbReference type="CDD" id="cd16917">
    <property type="entry name" value="HATPase_UhpB-NarQ-NarX-like"/>
    <property type="match status" value="1"/>
</dbReference>
<dbReference type="Pfam" id="PF02518">
    <property type="entry name" value="HATPase_c"/>
    <property type="match status" value="1"/>
</dbReference>
<dbReference type="STRING" id="1844.UG56_004295"/>
<evidence type="ECO:0000256" key="1">
    <source>
        <dbReference type="ARBA" id="ARBA00022679"/>
    </source>
</evidence>
<dbReference type="Pfam" id="PF07730">
    <property type="entry name" value="HisKA_3"/>
    <property type="match status" value="1"/>
</dbReference>
<dbReference type="Gene3D" id="3.30.565.10">
    <property type="entry name" value="Histidine kinase-like ATPase, C-terminal domain"/>
    <property type="match status" value="1"/>
</dbReference>